<evidence type="ECO:0000256" key="8">
    <source>
        <dbReference type="ARBA" id="ARBA00023163"/>
    </source>
</evidence>
<evidence type="ECO:0000259" key="13">
    <source>
        <dbReference type="PROSITE" id="PS50135"/>
    </source>
</evidence>
<evidence type="ECO:0000256" key="6">
    <source>
        <dbReference type="ARBA" id="ARBA00022833"/>
    </source>
</evidence>
<dbReference type="EC" id="2.3.1.48" evidence="2"/>
<dbReference type="GO" id="GO:0000123">
    <property type="term" value="C:histone acetyltransferase complex"/>
    <property type="evidence" value="ECO:0007669"/>
    <property type="project" value="TreeGrafter"/>
</dbReference>
<dbReference type="SUPFAM" id="SSF57850">
    <property type="entry name" value="RING/U-box"/>
    <property type="match status" value="1"/>
</dbReference>
<evidence type="ECO:0000256" key="2">
    <source>
        <dbReference type="ARBA" id="ARBA00013184"/>
    </source>
</evidence>
<dbReference type="PROSITE" id="PS51727">
    <property type="entry name" value="CBP_P300_HAT"/>
    <property type="match status" value="1"/>
</dbReference>
<evidence type="ECO:0000256" key="3">
    <source>
        <dbReference type="ARBA" id="ARBA00022679"/>
    </source>
</evidence>
<dbReference type="GO" id="GO:0008270">
    <property type="term" value="F:zinc ion binding"/>
    <property type="evidence" value="ECO:0007669"/>
    <property type="project" value="UniProtKB-KW"/>
</dbReference>
<dbReference type="GO" id="GO:0004402">
    <property type="term" value="F:histone acetyltransferase activity"/>
    <property type="evidence" value="ECO:0007669"/>
    <property type="project" value="InterPro"/>
</dbReference>
<keyword evidence="7" id="KW-0805">Transcription regulation</keyword>
<proteinExistence type="predicted"/>
<evidence type="ECO:0000256" key="11">
    <source>
        <dbReference type="SAM" id="MobiDB-lite"/>
    </source>
</evidence>
<dbReference type="InterPro" id="IPR031162">
    <property type="entry name" value="CBP_P300_HAT"/>
</dbReference>
<dbReference type="GO" id="GO:0045944">
    <property type="term" value="P:positive regulation of transcription by RNA polymerase II"/>
    <property type="evidence" value="ECO:0007669"/>
    <property type="project" value="TreeGrafter"/>
</dbReference>
<dbReference type="SMART" id="SM01250">
    <property type="entry name" value="KAT11"/>
    <property type="match status" value="1"/>
</dbReference>
<gene>
    <name evidence="15" type="ORF">TorRG33x02_107940</name>
</gene>
<evidence type="ECO:0000259" key="14">
    <source>
        <dbReference type="PROSITE" id="PS51727"/>
    </source>
</evidence>
<dbReference type="Gene3D" id="3.30.60.90">
    <property type="match status" value="1"/>
</dbReference>
<dbReference type="InterPro" id="IPR013083">
    <property type="entry name" value="Znf_RING/FYVE/PHD"/>
</dbReference>
<dbReference type="PANTHER" id="PTHR13808:SF53">
    <property type="entry name" value="HISTONE ACETYLTRANSFERASE HAC2"/>
    <property type="match status" value="1"/>
</dbReference>
<keyword evidence="16" id="KW-1185">Reference proteome</keyword>
<keyword evidence="4" id="KW-0479">Metal-binding</keyword>
<dbReference type="GO" id="GO:0003713">
    <property type="term" value="F:transcription coactivator activity"/>
    <property type="evidence" value="ECO:0007669"/>
    <property type="project" value="TreeGrafter"/>
</dbReference>
<evidence type="ECO:0000256" key="9">
    <source>
        <dbReference type="ARBA" id="ARBA00023242"/>
    </source>
</evidence>
<dbReference type="STRING" id="63057.A0A2P5F6Y0"/>
<organism evidence="15 16">
    <name type="scientific">Trema orientale</name>
    <name type="common">Charcoal tree</name>
    <name type="synonym">Celtis orientalis</name>
    <dbReference type="NCBI Taxonomy" id="63057"/>
    <lineage>
        <taxon>Eukaryota</taxon>
        <taxon>Viridiplantae</taxon>
        <taxon>Streptophyta</taxon>
        <taxon>Embryophyta</taxon>
        <taxon>Tracheophyta</taxon>
        <taxon>Spermatophyta</taxon>
        <taxon>Magnoliopsida</taxon>
        <taxon>eudicotyledons</taxon>
        <taxon>Gunneridae</taxon>
        <taxon>Pentapetalae</taxon>
        <taxon>rosids</taxon>
        <taxon>fabids</taxon>
        <taxon>Rosales</taxon>
        <taxon>Cannabaceae</taxon>
        <taxon>Trema</taxon>
    </lineage>
</organism>
<dbReference type="PROSITE" id="PS50135">
    <property type="entry name" value="ZF_ZZ_2"/>
    <property type="match status" value="1"/>
</dbReference>
<keyword evidence="6" id="KW-0862">Zinc</keyword>
<accession>A0A2P5F6Y0</accession>
<feature type="compositionally biased region" description="Basic and acidic residues" evidence="11">
    <location>
        <begin position="586"/>
        <end position="598"/>
    </location>
</feature>
<dbReference type="InParanoid" id="A0A2P5F6Y0"/>
<dbReference type="Proteomes" id="UP000237000">
    <property type="component" value="Unassembled WGS sequence"/>
</dbReference>
<dbReference type="InterPro" id="IPR011011">
    <property type="entry name" value="Znf_FYVE_PHD"/>
</dbReference>
<evidence type="ECO:0000313" key="16">
    <source>
        <dbReference type="Proteomes" id="UP000237000"/>
    </source>
</evidence>
<dbReference type="PROSITE" id="PS01357">
    <property type="entry name" value="ZF_ZZ_1"/>
    <property type="match status" value="1"/>
</dbReference>
<evidence type="ECO:0000313" key="15">
    <source>
        <dbReference type="EMBL" id="PON93516.1"/>
    </source>
</evidence>
<dbReference type="OrthoDB" id="1147893at2759"/>
<protein>
    <recommendedName>
        <fullName evidence="2">histone acetyltransferase</fullName>
        <ecNumber evidence="2">2.3.1.48</ecNumber>
    </recommendedName>
</protein>
<evidence type="ECO:0000256" key="1">
    <source>
        <dbReference type="ARBA" id="ARBA00004123"/>
    </source>
</evidence>
<feature type="domain" description="PHD-type" evidence="12">
    <location>
        <begin position="187"/>
        <end position="264"/>
    </location>
</feature>
<dbReference type="GO" id="GO:0005667">
    <property type="term" value="C:transcription regulator complex"/>
    <property type="evidence" value="ECO:0007669"/>
    <property type="project" value="TreeGrafter"/>
</dbReference>
<dbReference type="Pfam" id="PF08214">
    <property type="entry name" value="HAT_KAT11"/>
    <property type="match status" value="1"/>
</dbReference>
<dbReference type="InterPro" id="IPR019786">
    <property type="entry name" value="Zinc_finger_PHD-type_CS"/>
</dbReference>
<dbReference type="SUPFAM" id="SSF57903">
    <property type="entry name" value="FYVE/PHD zinc finger"/>
    <property type="match status" value="1"/>
</dbReference>
<comment type="caution">
    <text evidence="15">The sequence shown here is derived from an EMBL/GenBank/DDBJ whole genome shotgun (WGS) entry which is preliminary data.</text>
</comment>
<dbReference type="InterPro" id="IPR001965">
    <property type="entry name" value="Znf_PHD"/>
</dbReference>
<evidence type="ECO:0000256" key="10">
    <source>
        <dbReference type="PROSITE-ProRule" id="PRU00228"/>
    </source>
</evidence>
<dbReference type="SMART" id="SM00249">
    <property type="entry name" value="PHD"/>
    <property type="match status" value="1"/>
</dbReference>
<comment type="subcellular location">
    <subcellularLocation>
        <location evidence="1">Nucleus</location>
    </subcellularLocation>
</comment>
<dbReference type="Pfam" id="PF00628">
    <property type="entry name" value="PHD"/>
    <property type="match status" value="1"/>
</dbReference>
<dbReference type="InterPro" id="IPR043145">
    <property type="entry name" value="Znf_ZZ_sf"/>
</dbReference>
<evidence type="ECO:0000256" key="7">
    <source>
        <dbReference type="ARBA" id="ARBA00023015"/>
    </source>
</evidence>
<feature type="domain" description="CBP/p300-type HAT" evidence="14">
    <location>
        <begin position="279"/>
        <end position="660"/>
    </location>
</feature>
<dbReference type="PROSITE" id="PS01359">
    <property type="entry name" value="ZF_PHD_1"/>
    <property type="match status" value="1"/>
</dbReference>
<dbReference type="InterPro" id="IPR000433">
    <property type="entry name" value="Znf_ZZ"/>
</dbReference>
<name>A0A2P5F6Y0_TREOI</name>
<keyword evidence="9" id="KW-0539">Nucleus</keyword>
<keyword evidence="5 10" id="KW-0863">Zinc-finger</keyword>
<dbReference type="GO" id="GO:0031490">
    <property type="term" value="F:chromatin DNA binding"/>
    <property type="evidence" value="ECO:0007669"/>
    <property type="project" value="TreeGrafter"/>
</dbReference>
<evidence type="ECO:0000256" key="5">
    <source>
        <dbReference type="ARBA" id="ARBA00022771"/>
    </source>
</evidence>
<evidence type="ECO:0000256" key="4">
    <source>
        <dbReference type="ARBA" id="ARBA00022723"/>
    </source>
</evidence>
<dbReference type="GO" id="GO:0005634">
    <property type="term" value="C:nucleus"/>
    <property type="evidence" value="ECO:0007669"/>
    <property type="project" value="UniProtKB-SubCell"/>
</dbReference>
<dbReference type="PROSITE" id="PS50016">
    <property type="entry name" value="ZF_PHD_2"/>
    <property type="match status" value="1"/>
</dbReference>
<dbReference type="InterPro" id="IPR019787">
    <property type="entry name" value="Znf_PHD-finger"/>
</dbReference>
<sequence length="660" mass="76823">MEYLSPETDIHRLQMLIQREYDYGDVDQEAKDYLIARLKMQITTSASEAVLVPCSNDHNNQNGGLYVGNLLSSILKTTTEPKDYQFENLPPCPKRMKTDYENYSCPKLMKTSTITAENLKEHILSLGHWDDQSELDEEKENNENICQLCGLNELLLAQEPINCSCCHALIKESVNYYCTPNEDSAKYNICTLCYRQSRGRNISFLGVYISKRKLLKRKNDAETAESWVQCDKCDGWQHQVCGLYNRKNDLEGKAKYICPKCLLKETKSGVFTHSTGNAFFEAKDLPKTNLSNHIEQRLFRRLNGERESRAKVAGKRFNEVEGVENLAVRVIFSVKKKVAVKKPLLDIFQDMNYPTEFPYTSKIIFLFQKIKGVDVCIFALYVQEFGSECSKPNHRSVYISYIDSVKYFTPNVQTGNGEALRTFVYHELLIGYLDFVKRRGFANCYLWSCPPLKGDDYILYCHPKTQKIPKSDKLRQWYLSMLRKAEDQHIVVKFTNFYKHFFIPSEECDGKITAARLPCFEGDFWYGLGEVMLPVKEDFIVIHLQHVCTHCHELILSGTRWFCGECKNFHLCERCHDMKKQYSRDTHTSTKGEKHSLSKETMNLPSDTKDEDDDITLDKNLLEDRHKFFSFCQKNNYQFDTLRRAKHSTMMILYYLLNPD</sequence>
<dbReference type="AlphaFoldDB" id="A0A2P5F6Y0"/>
<keyword evidence="3 15" id="KW-0808">Transferase</keyword>
<dbReference type="Gene3D" id="3.30.40.10">
    <property type="entry name" value="Zinc/RING finger domain, C3HC4 (zinc finger)"/>
    <property type="match status" value="1"/>
</dbReference>
<feature type="domain" description="ZZ-type" evidence="13">
    <location>
        <begin position="543"/>
        <end position="605"/>
    </location>
</feature>
<dbReference type="PANTHER" id="PTHR13808">
    <property type="entry name" value="CBP/P300-RELATED"/>
    <property type="match status" value="1"/>
</dbReference>
<dbReference type="EMBL" id="JXTC01000058">
    <property type="protein sequence ID" value="PON93516.1"/>
    <property type="molecule type" value="Genomic_DNA"/>
</dbReference>
<reference evidence="16" key="1">
    <citation type="submission" date="2016-06" db="EMBL/GenBank/DDBJ databases">
        <title>Parallel loss of symbiosis genes in relatives of nitrogen-fixing non-legume Parasponia.</title>
        <authorList>
            <person name="Van Velzen R."/>
            <person name="Holmer R."/>
            <person name="Bu F."/>
            <person name="Rutten L."/>
            <person name="Van Zeijl A."/>
            <person name="Liu W."/>
            <person name="Santuari L."/>
            <person name="Cao Q."/>
            <person name="Sharma T."/>
            <person name="Shen D."/>
            <person name="Roswanjaya Y."/>
            <person name="Wardhani T."/>
            <person name="Kalhor M.S."/>
            <person name="Jansen J."/>
            <person name="Van den Hoogen J."/>
            <person name="Gungor B."/>
            <person name="Hartog M."/>
            <person name="Hontelez J."/>
            <person name="Verver J."/>
            <person name="Yang W.-C."/>
            <person name="Schijlen E."/>
            <person name="Repin R."/>
            <person name="Schilthuizen M."/>
            <person name="Schranz E."/>
            <person name="Heidstra R."/>
            <person name="Miyata K."/>
            <person name="Fedorova E."/>
            <person name="Kohlen W."/>
            <person name="Bisseling T."/>
            <person name="Smit S."/>
            <person name="Geurts R."/>
        </authorList>
    </citation>
    <scope>NUCLEOTIDE SEQUENCE [LARGE SCALE GENOMIC DNA]</scope>
    <source>
        <strain evidence="16">cv. RG33-2</strain>
    </source>
</reference>
<keyword evidence="8" id="KW-0804">Transcription</keyword>
<dbReference type="InterPro" id="IPR013178">
    <property type="entry name" value="Histone_AcTrfase_Rtt109/CBP"/>
</dbReference>
<feature type="region of interest" description="Disordered" evidence="11">
    <location>
        <begin position="586"/>
        <end position="611"/>
    </location>
</feature>
<evidence type="ECO:0000259" key="12">
    <source>
        <dbReference type="PROSITE" id="PS50016"/>
    </source>
</evidence>